<sequence>MNNWSDRPICAFDLETTGRDPSTARIVSACVAVVDGSSVETRTWLLDPGVDIPAGAIAIHGITTEYAAEHGQDYAEGYEEIREALHNSWARDHSVVAFNASYDLTVMHSEGLRIGKPALVPGLVVDPYVIDRAMDKFRKGKRTLSAVCEFYGITLESAHEAEADAMAAAALARELALRFPEINDLDLMVDQAQWHAERQRDFAEFLSSQGKDVSDVNGQWPIHFVA</sequence>
<protein>
    <submittedName>
        <fullName evidence="4">DNA polymerase-3 subunit epsilon</fullName>
    </submittedName>
</protein>
<dbReference type="PANTHER" id="PTHR30231">
    <property type="entry name" value="DNA POLYMERASE III SUBUNIT EPSILON"/>
    <property type="match status" value="1"/>
</dbReference>
<dbReference type="EMBL" id="VNIQ01000002">
    <property type="protein sequence ID" value="TYQ06748.1"/>
    <property type="molecule type" value="Genomic_DNA"/>
</dbReference>
<dbReference type="PANTHER" id="PTHR30231:SF4">
    <property type="entry name" value="PROTEIN NEN2"/>
    <property type="match status" value="1"/>
</dbReference>
<evidence type="ECO:0000256" key="1">
    <source>
        <dbReference type="ARBA" id="ARBA00022722"/>
    </source>
</evidence>
<accession>A0A652YUG8</accession>
<dbReference type="GO" id="GO:0008408">
    <property type="term" value="F:3'-5' exonuclease activity"/>
    <property type="evidence" value="ECO:0007669"/>
    <property type="project" value="TreeGrafter"/>
</dbReference>
<keyword evidence="2" id="KW-0378">Hydrolase</keyword>
<name>A0A652YUG8_NOCGL</name>
<dbReference type="InterPro" id="IPR036397">
    <property type="entry name" value="RNaseH_sf"/>
</dbReference>
<dbReference type="GO" id="GO:0005829">
    <property type="term" value="C:cytosol"/>
    <property type="evidence" value="ECO:0007669"/>
    <property type="project" value="TreeGrafter"/>
</dbReference>
<organism evidence="4">
    <name type="scientific">Nocardia globerula</name>
    <dbReference type="NCBI Taxonomy" id="1818"/>
    <lineage>
        <taxon>Bacteria</taxon>
        <taxon>Bacillati</taxon>
        <taxon>Actinomycetota</taxon>
        <taxon>Actinomycetes</taxon>
        <taxon>Mycobacteriales</taxon>
        <taxon>Nocardiaceae</taxon>
        <taxon>Nocardia</taxon>
    </lineage>
</organism>
<dbReference type="Gene3D" id="3.30.420.10">
    <property type="entry name" value="Ribonuclease H-like superfamily/Ribonuclease H"/>
    <property type="match status" value="1"/>
</dbReference>
<dbReference type="InterPro" id="IPR013520">
    <property type="entry name" value="Ribonucl_H"/>
</dbReference>
<dbReference type="Pfam" id="PF00929">
    <property type="entry name" value="RNase_T"/>
    <property type="match status" value="1"/>
</dbReference>
<keyword evidence="3" id="KW-0269">Exonuclease</keyword>
<dbReference type="SMART" id="SM00479">
    <property type="entry name" value="EXOIII"/>
    <property type="match status" value="1"/>
</dbReference>
<proteinExistence type="predicted"/>
<gene>
    <name evidence="4" type="ORF">FNL38_102892</name>
</gene>
<evidence type="ECO:0000256" key="2">
    <source>
        <dbReference type="ARBA" id="ARBA00022801"/>
    </source>
</evidence>
<comment type="caution">
    <text evidence="4">The sequence shown here is derived from an EMBL/GenBank/DDBJ whole genome shotgun (WGS) entry which is preliminary data.</text>
</comment>
<evidence type="ECO:0000256" key="3">
    <source>
        <dbReference type="ARBA" id="ARBA00022839"/>
    </source>
</evidence>
<dbReference type="CDD" id="cd06127">
    <property type="entry name" value="DEDDh"/>
    <property type="match status" value="1"/>
</dbReference>
<evidence type="ECO:0000313" key="4">
    <source>
        <dbReference type="EMBL" id="TYQ06748.1"/>
    </source>
</evidence>
<dbReference type="NCBIfam" id="NF005927">
    <property type="entry name" value="PRK07942.1"/>
    <property type="match status" value="1"/>
</dbReference>
<reference evidence="4" key="1">
    <citation type="submission" date="2019-07" db="EMBL/GenBank/DDBJ databases">
        <title>Genomic Encyclopedia of Type Strains, Phase IV (KMG-IV): sequencing the most valuable type-strain genomes for metagenomic binning, comparative biology and taxonomic classification.</title>
        <authorList>
            <person name="Goeker M."/>
        </authorList>
    </citation>
    <scope>NUCLEOTIDE SEQUENCE</scope>
    <source>
        <strain evidence="4">DSM 44596</strain>
    </source>
</reference>
<keyword evidence="1" id="KW-0540">Nuclease</keyword>
<dbReference type="GO" id="GO:0003676">
    <property type="term" value="F:nucleic acid binding"/>
    <property type="evidence" value="ECO:0007669"/>
    <property type="project" value="InterPro"/>
</dbReference>
<dbReference type="InterPro" id="IPR012337">
    <property type="entry name" value="RNaseH-like_sf"/>
</dbReference>
<dbReference type="AlphaFoldDB" id="A0A652YUG8"/>
<dbReference type="SUPFAM" id="SSF53098">
    <property type="entry name" value="Ribonuclease H-like"/>
    <property type="match status" value="1"/>
</dbReference>